<name>A0A3E4W1V7_9BACT</name>
<dbReference type="EMBL" id="QSTF01000045">
    <property type="protein sequence ID" value="RGM36188.1"/>
    <property type="molecule type" value="Genomic_DNA"/>
</dbReference>
<gene>
    <name evidence="1" type="ORF">DXC17_13720</name>
</gene>
<dbReference type="Proteomes" id="UP000260780">
    <property type="component" value="Unassembled WGS sequence"/>
</dbReference>
<evidence type="ECO:0008006" key="3">
    <source>
        <dbReference type="Google" id="ProtNLM"/>
    </source>
</evidence>
<evidence type="ECO:0000313" key="2">
    <source>
        <dbReference type="Proteomes" id="UP000260780"/>
    </source>
</evidence>
<protein>
    <recommendedName>
        <fullName evidence="3">Restriction endonuclease</fullName>
    </recommendedName>
</protein>
<comment type="caution">
    <text evidence="1">The sequence shown here is derived from an EMBL/GenBank/DDBJ whole genome shotgun (WGS) entry which is preliminary data.</text>
</comment>
<evidence type="ECO:0000313" key="1">
    <source>
        <dbReference type="EMBL" id="RGM36188.1"/>
    </source>
</evidence>
<sequence>MNMVQENIISIRKHDISLANEAFADFMSKIEAELNNRANVDPIYFRSLSPTQLENISVSCMKEVAPSTPFRPEEIKLVSGIAFPDIVADTYYGVEVKSTQSDHWKSTGSSIIETTRNKKVESIYMLFGKLGGKPEFRCRPYEDCLYDITVTHSPRYLIDMNTDKNNTIFAKMNTSYNKLRTSKDSIAQVRRYYRDLIKAEDRQAMPWWLDEIEDRSNSLIVRHITSISPEEKQRVIAQMYLLFPSCMIESNYIEPAMWLVAYHKIVCHNMRDYFSAGGRARYLNGQELSIPVPAIVKRFLDIAPIIKSEIGEMISELDIFNPELLAGDNLYLNWVEQVHHLLVKRFGDTILFREWVLNGDKLAV</sequence>
<organism evidence="1 2">
    <name type="scientific">Phocaeicola plebeius</name>
    <dbReference type="NCBI Taxonomy" id="310297"/>
    <lineage>
        <taxon>Bacteria</taxon>
        <taxon>Pseudomonadati</taxon>
        <taxon>Bacteroidota</taxon>
        <taxon>Bacteroidia</taxon>
        <taxon>Bacteroidales</taxon>
        <taxon>Bacteroidaceae</taxon>
        <taxon>Phocaeicola</taxon>
    </lineage>
</organism>
<dbReference type="AlphaFoldDB" id="A0A3E4W1V7"/>
<proteinExistence type="predicted"/>
<accession>A0A3E4W1V7</accession>
<reference evidence="1 2" key="1">
    <citation type="submission" date="2018-08" db="EMBL/GenBank/DDBJ databases">
        <title>A genome reference for cultivated species of the human gut microbiota.</title>
        <authorList>
            <person name="Zou Y."/>
            <person name="Xue W."/>
            <person name="Luo G."/>
        </authorList>
    </citation>
    <scope>NUCLEOTIDE SEQUENCE [LARGE SCALE GENOMIC DNA]</scope>
    <source>
        <strain evidence="1 2">OM08-14</strain>
    </source>
</reference>